<keyword evidence="5 7" id="KW-0326">Glycosidase</keyword>
<dbReference type="SUPFAM" id="SSF51445">
    <property type="entry name" value="(Trans)glycosidases"/>
    <property type="match status" value="1"/>
</dbReference>
<protein>
    <recommendedName>
        <fullName evidence="3">beta-N-acetylhexosaminidase</fullName>
        <ecNumber evidence="3">3.2.1.52</ecNumber>
    </recommendedName>
</protein>
<dbReference type="GO" id="GO:0004563">
    <property type="term" value="F:beta-N-acetylhexosaminidase activity"/>
    <property type="evidence" value="ECO:0007669"/>
    <property type="project" value="UniProtKB-EC"/>
</dbReference>
<evidence type="ECO:0000256" key="5">
    <source>
        <dbReference type="ARBA" id="ARBA00023295"/>
    </source>
</evidence>
<sequence length="171" mass="18642">MSHGPLMLDLQGPEMTPEERERLLHPAAGGVILFSRNYEDPAQLTGLVAAIHGLRRPPLLVAVDQEGGRVQRFREGFSELPPAAALGALHRRDPHLALEAARHLGWLMATELRTTGVDFSFAPVLDLQTEESRVIGDRAFSPDPLVVSRLAFAWARGAREGGMASVGKHFP</sequence>
<evidence type="ECO:0000256" key="4">
    <source>
        <dbReference type="ARBA" id="ARBA00022801"/>
    </source>
</evidence>
<dbReference type="EMBL" id="DROM01000016">
    <property type="protein sequence ID" value="HHH12646.1"/>
    <property type="molecule type" value="Genomic_DNA"/>
</dbReference>
<organism evidence="7">
    <name type="scientific">Thiolapillus brandeum</name>
    <dbReference type="NCBI Taxonomy" id="1076588"/>
    <lineage>
        <taxon>Bacteria</taxon>
        <taxon>Pseudomonadati</taxon>
        <taxon>Pseudomonadota</taxon>
        <taxon>Gammaproteobacteria</taxon>
        <taxon>Chromatiales</taxon>
        <taxon>Sedimenticolaceae</taxon>
        <taxon>Thiolapillus</taxon>
    </lineage>
</organism>
<dbReference type="GO" id="GO:0005975">
    <property type="term" value="P:carbohydrate metabolic process"/>
    <property type="evidence" value="ECO:0007669"/>
    <property type="project" value="InterPro"/>
</dbReference>
<evidence type="ECO:0000256" key="3">
    <source>
        <dbReference type="ARBA" id="ARBA00012663"/>
    </source>
</evidence>
<dbReference type="InterPro" id="IPR001764">
    <property type="entry name" value="Glyco_hydro_3_N"/>
</dbReference>
<dbReference type="EC" id="3.2.1.52" evidence="3"/>
<dbReference type="Pfam" id="PF00933">
    <property type="entry name" value="Glyco_hydro_3"/>
    <property type="match status" value="1"/>
</dbReference>
<gene>
    <name evidence="7" type="primary">nagZ</name>
    <name evidence="7" type="ORF">ENJ98_00255</name>
</gene>
<dbReference type="InterPro" id="IPR036962">
    <property type="entry name" value="Glyco_hydro_3_N_sf"/>
</dbReference>
<dbReference type="Proteomes" id="UP000886100">
    <property type="component" value="Unassembled WGS sequence"/>
</dbReference>
<evidence type="ECO:0000313" key="7">
    <source>
        <dbReference type="EMBL" id="HHH12646.1"/>
    </source>
</evidence>
<evidence type="ECO:0000256" key="1">
    <source>
        <dbReference type="ARBA" id="ARBA00001231"/>
    </source>
</evidence>
<dbReference type="NCBIfam" id="NF003740">
    <property type="entry name" value="PRK05337.1"/>
    <property type="match status" value="1"/>
</dbReference>
<dbReference type="PANTHER" id="PTHR30480">
    <property type="entry name" value="BETA-HEXOSAMINIDASE-RELATED"/>
    <property type="match status" value="1"/>
</dbReference>
<comment type="caution">
    <text evidence="7">The sequence shown here is derived from an EMBL/GenBank/DDBJ whole genome shotgun (WGS) entry which is preliminary data.</text>
</comment>
<evidence type="ECO:0000259" key="6">
    <source>
        <dbReference type="Pfam" id="PF00933"/>
    </source>
</evidence>
<dbReference type="InterPro" id="IPR017853">
    <property type="entry name" value="GH"/>
</dbReference>
<evidence type="ECO:0000256" key="2">
    <source>
        <dbReference type="ARBA" id="ARBA00005336"/>
    </source>
</evidence>
<reference evidence="7" key="1">
    <citation type="journal article" date="2020" name="mSystems">
        <title>Genome- and Community-Level Interaction Insights into Carbon Utilization and Element Cycling Functions of Hydrothermarchaeota in Hydrothermal Sediment.</title>
        <authorList>
            <person name="Zhou Z."/>
            <person name="Liu Y."/>
            <person name="Xu W."/>
            <person name="Pan J."/>
            <person name="Luo Z.H."/>
            <person name="Li M."/>
        </authorList>
    </citation>
    <scope>NUCLEOTIDE SEQUENCE [LARGE SCALE GENOMIC DNA]</scope>
    <source>
        <strain evidence="7">HyVt-535</strain>
    </source>
</reference>
<accession>A0A7C5N714</accession>
<dbReference type="PANTHER" id="PTHR30480:SF13">
    <property type="entry name" value="BETA-HEXOSAMINIDASE"/>
    <property type="match status" value="1"/>
</dbReference>
<feature type="non-terminal residue" evidence="7">
    <location>
        <position position="171"/>
    </location>
</feature>
<proteinExistence type="inferred from homology"/>
<dbReference type="Gene3D" id="3.20.20.300">
    <property type="entry name" value="Glycoside hydrolase, family 3, N-terminal domain"/>
    <property type="match status" value="1"/>
</dbReference>
<comment type="similarity">
    <text evidence="2">Belongs to the glycosyl hydrolase 3 family.</text>
</comment>
<feature type="domain" description="Glycoside hydrolase family 3 N-terminal" evidence="6">
    <location>
        <begin position="14"/>
        <end position="171"/>
    </location>
</feature>
<keyword evidence="4 7" id="KW-0378">Hydrolase</keyword>
<dbReference type="AlphaFoldDB" id="A0A7C5N714"/>
<dbReference type="GO" id="GO:0009254">
    <property type="term" value="P:peptidoglycan turnover"/>
    <property type="evidence" value="ECO:0007669"/>
    <property type="project" value="TreeGrafter"/>
</dbReference>
<name>A0A7C5N714_9GAMM</name>
<dbReference type="InterPro" id="IPR050226">
    <property type="entry name" value="NagZ_Beta-hexosaminidase"/>
</dbReference>
<comment type="catalytic activity">
    <reaction evidence="1">
        <text>Hydrolysis of terminal non-reducing N-acetyl-D-hexosamine residues in N-acetyl-beta-D-hexosaminides.</text>
        <dbReference type="EC" id="3.2.1.52"/>
    </reaction>
</comment>